<gene>
    <name evidence="1" type="ORF">SDC9_173407</name>
</gene>
<proteinExistence type="predicted"/>
<dbReference type="AlphaFoldDB" id="A0A645GH16"/>
<protein>
    <submittedName>
        <fullName evidence="1">Uncharacterized protein</fullName>
    </submittedName>
</protein>
<accession>A0A645GH16</accession>
<evidence type="ECO:0000313" key="1">
    <source>
        <dbReference type="EMBL" id="MPN25985.1"/>
    </source>
</evidence>
<sequence>MGPSAVTTEGFIFEVETDIDSALTLTLDDHHYQLPVRSILKNSQLLAMEAEARQLLQEQYGLTDYYRSDPWWHNAYKIKINKGACYNAYHQEFHQVLDTTGFRQIRIRAWQKNGACAWSSPIFIKQGVNK</sequence>
<comment type="caution">
    <text evidence="1">The sequence shown here is derived from an EMBL/GenBank/DDBJ whole genome shotgun (WGS) entry which is preliminary data.</text>
</comment>
<name>A0A645GH16_9ZZZZ</name>
<organism evidence="1">
    <name type="scientific">bioreactor metagenome</name>
    <dbReference type="NCBI Taxonomy" id="1076179"/>
    <lineage>
        <taxon>unclassified sequences</taxon>
        <taxon>metagenomes</taxon>
        <taxon>ecological metagenomes</taxon>
    </lineage>
</organism>
<reference evidence="1" key="1">
    <citation type="submission" date="2019-08" db="EMBL/GenBank/DDBJ databases">
        <authorList>
            <person name="Kucharzyk K."/>
            <person name="Murdoch R.W."/>
            <person name="Higgins S."/>
            <person name="Loffler F."/>
        </authorList>
    </citation>
    <scope>NUCLEOTIDE SEQUENCE</scope>
</reference>
<dbReference type="EMBL" id="VSSQ01075366">
    <property type="protein sequence ID" value="MPN25985.1"/>
    <property type="molecule type" value="Genomic_DNA"/>
</dbReference>